<evidence type="ECO:0000256" key="1">
    <source>
        <dbReference type="SAM" id="MobiDB-lite"/>
    </source>
</evidence>
<keyword evidence="2" id="KW-1133">Transmembrane helix</keyword>
<feature type="compositionally biased region" description="Polar residues" evidence="1">
    <location>
        <begin position="169"/>
        <end position="184"/>
    </location>
</feature>
<feature type="compositionally biased region" description="Polar residues" evidence="1">
    <location>
        <begin position="121"/>
        <end position="144"/>
    </location>
</feature>
<dbReference type="EMBL" id="CAJPDS010000020">
    <property type="protein sequence ID" value="CAF9917839.1"/>
    <property type="molecule type" value="Genomic_DNA"/>
</dbReference>
<accession>A0A8H3F4H7</accession>
<keyword evidence="2" id="KW-0812">Transmembrane</keyword>
<organism evidence="3 4">
    <name type="scientific">Heterodermia speciosa</name>
    <dbReference type="NCBI Taxonomy" id="116794"/>
    <lineage>
        <taxon>Eukaryota</taxon>
        <taxon>Fungi</taxon>
        <taxon>Dikarya</taxon>
        <taxon>Ascomycota</taxon>
        <taxon>Pezizomycotina</taxon>
        <taxon>Lecanoromycetes</taxon>
        <taxon>OSLEUM clade</taxon>
        <taxon>Lecanoromycetidae</taxon>
        <taxon>Caliciales</taxon>
        <taxon>Physciaceae</taxon>
        <taxon>Heterodermia</taxon>
    </lineage>
</organism>
<name>A0A8H3F4H7_9LECA</name>
<dbReference type="Proteomes" id="UP000664521">
    <property type="component" value="Unassembled WGS sequence"/>
</dbReference>
<feature type="compositionally biased region" description="Low complexity" evidence="1">
    <location>
        <begin position="146"/>
        <end position="168"/>
    </location>
</feature>
<feature type="region of interest" description="Disordered" evidence="1">
    <location>
        <begin position="104"/>
        <end position="184"/>
    </location>
</feature>
<protein>
    <submittedName>
        <fullName evidence="3">Uncharacterized protein</fullName>
    </submittedName>
</protein>
<gene>
    <name evidence="3" type="ORF">HETSPECPRED_003603</name>
</gene>
<evidence type="ECO:0000313" key="3">
    <source>
        <dbReference type="EMBL" id="CAF9917839.1"/>
    </source>
</evidence>
<sequence length="306" mass="31959">MAPLPSHKGPAQTVHSIPQIAYHSAIKVSYCDALANKALIEALGEFRDFTEVSRCDDNSWCCAGVAGQTVGGTDCCDQSPTSLEPFPFSVVQRATGQIPIPMATSIASSTSDPPTTTGSAIQSASSTQVPTRQSTSASSAQLPTRASASSTSTSSSSASSAIQSASSTQVPTGQSTSASSVQLPTRASASSTSISSSSASSGGLNTGSKIGIGVAVPVAAILLAVLVYLFLQNRKHKRNLKQARFNVNDTNSKDNVYGQPMLQDIDQGYVREMDARENFELSNSDYHERHELGGLTRHELNASGRP</sequence>
<proteinExistence type="predicted"/>
<reference evidence="3" key="1">
    <citation type="submission" date="2021-03" db="EMBL/GenBank/DDBJ databases">
        <authorList>
            <person name="Tagirdzhanova G."/>
        </authorList>
    </citation>
    <scope>NUCLEOTIDE SEQUENCE</scope>
</reference>
<comment type="caution">
    <text evidence="3">The sequence shown here is derived from an EMBL/GenBank/DDBJ whole genome shotgun (WGS) entry which is preliminary data.</text>
</comment>
<evidence type="ECO:0000256" key="2">
    <source>
        <dbReference type="SAM" id="Phobius"/>
    </source>
</evidence>
<feature type="transmembrane region" description="Helical" evidence="2">
    <location>
        <begin position="210"/>
        <end position="231"/>
    </location>
</feature>
<evidence type="ECO:0000313" key="4">
    <source>
        <dbReference type="Proteomes" id="UP000664521"/>
    </source>
</evidence>
<keyword evidence="2" id="KW-0472">Membrane</keyword>
<feature type="compositionally biased region" description="Low complexity" evidence="1">
    <location>
        <begin position="104"/>
        <end position="120"/>
    </location>
</feature>
<keyword evidence="4" id="KW-1185">Reference proteome</keyword>
<dbReference type="AlphaFoldDB" id="A0A8H3F4H7"/>